<evidence type="ECO:0000256" key="1">
    <source>
        <dbReference type="ARBA" id="ARBA00010759"/>
    </source>
</evidence>
<dbReference type="NCBIfam" id="TIGR00079">
    <property type="entry name" value="pept_deformyl"/>
    <property type="match status" value="1"/>
</dbReference>
<dbReference type="InterPro" id="IPR036821">
    <property type="entry name" value="Peptide_deformylase_sf"/>
</dbReference>
<dbReference type="OrthoDB" id="9784988at2"/>
<feature type="active site" evidence="6">
    <location>
        <position position="154"/>
    </location>
</feature>
<feature type="binding site" evidence="6">
    <location>
        <position position="157"/>
    </location>
    <ligand>
        <name>Fe cation</name>
        <dbReference type="ChEBI" id="CHEBI:24875"/>
    </ligand>
</feature>
<keyword evidence="5 6" id="KW-0408">Iron</keyword>
<dbReference type="FunFam" id="3.90.45.10:FF:000002">
    <property type="entry name" value="Peptide deformylase"/>
    <property type="match status" value="1"/>
</dbReference>
<feature type="binding site" evidence="6">
    <location>
        <position position="153"/>
    </location>
    <ligand>
        <name>Fe cation</name>
        <dbReference type="ChEBI" id="CHEBI:24875"/>
    </ligand>
</feature>
<gene>
    <name evidence="6 7" type="primary">def</name>
    <name evidence="7" type="ORF">AB986_06085</name>
</gene>
<keyword evidence="3 6" id="KW-0378">Hydrolase</keyword>
<dbReference type="GO" id="GO:0042586">
    <property type="term" value="F:peptide deformylase activity"/>
    <property type="evidence" value="ECO:0007669"/>
    <property type="project" value="UniProtKB-UniRule"/>
</dbReference>
<dbReference type="Proteomes" id="UP000035996">
    <property type="component" value="Unassembled WGS sequence"/>
</dbReference>
<dbReference type="RefSeq" id="WP_048309971.1">
    <property type="nucleotide sequence ID" value="NZ_CP119526.1"/>
</dbReference>
<accession>A0A0J6D3H7</accession>
<proteinExistence type="inferred from homology"/>
<dbReference type="EC" id="3.5.1.88" evidence="6"/>
<dbReference type="SUPFAM" id="SSF56420">
    <property type="entry name" value="Peptide deformylase"/>
    <property type="match status" value="1"/>
</dbReference>
<dbReference type="PIRSF" id="PIRSF004749">
    <property type="entry name" value="Pep_def"/>
    <property type="match status" value="1"/>
</dbReference>
<evidence type="ECO:0000256" key="2">
    <source>
        <dbReference type="ARBA" id="ARBA00022723"/>
    </source>
</evidence>
<dbReference type="HAMAP" id="MF_00163">
    <property type="entry name" value="Pep_deformylase"/>
    <property type="match status" value="1"/>
</dbReference>
<dbReference type="Gene3D" id="3.90.45.10">
    <property type="entry name" value="Peptide deformylase"/>
    <property type="match status" value="1"/>
</dbReference>
<dbReference type="PANTHER" id="PTHR10458:SF8">
    <property type="entry name" value="PEPTIDE DEFORMYLASE 2"/>
    <property type="match status" value="1"/>
</dbReference>
<dbReference type="Pfam" id="PF01327">
    <property type="entry name" value="Pep_deformylase"/>
    <property type="match status" value="1"/>
</dbReference>
<evidence type="ECO:0000256" key="3">
    <source>
        <dbReference type="ARBA" id="ARBA00022801"/>
    </source>
</evidence>
<dbReference type="EMBL" id="LELK01000001">
    <property type="protein sequence ID" value="KMM38829.1"/>
    <property type="molecule type" value="Genomic_DNA"/>
</dbReference>
<evidence type="ECO:0000256" key="4">
    <source>
        <dbReference type="ARBA" id="ARBA00022917"/>
    </source>
</evidence>
<keyword evidence="2 6" id="KW-0479">Metal-binding</keyword>
<name>A0A0J6D3H7_9BACL</name>
<organism evidence="7 8">
    <name type="scientific">Guptibacillus hwajinpoensis</name>
    <dbReference type="NCBI Taxonomy" id="208199"/>
    <lineage>
        <taxon>Bacteria</taxon>
        <taxon>Bacillati</taxon>
        <taxon>Bacillota</taxon>
        <taxon>Bacilli</taxon>
        <taxon>Bacillales</taxon>
        <taxon>Guptibacillaceae</taxon>
        <taxon>Guptibacillus</taxon>
    </lineage>
</organism>
<dbReference type="STRING" id="157733.AB986_06085"/>
<dbReference type="AlphaFoldDB" id="A0A0J6D3H7"/>
<comment type="function">
    <text evidence="6">Removes the formyl group from the N-terminal Met of newly synthesized proteins. Requires at least a dipeptide for an efficient rate of reaction. N-terminal L-methionine is a prerequisite for activity but the enzyme has broad specificity at other positions.</text>
</comment>
<evidence type="ECO:0000313" key="7">
    <source>
        <dbReference type="EMBL" id="KMM38829.1"/>
    </source>
</evidence>
<dbReference type="PRINTS" id="PR01576">
    <property type="entry name" value="PDEFORMYLASE"/>
</dbReference>
<comment type="similarity">
    <text evidence="1 6">Belongs to the polypeptide deformylase family.</text>
</comment>
<dbReference type="PANTHER" id="PTHR10458">
    <property type="entry name" value="PEPTIDE DEFORMYLASE"/>
    <property type="match status" value="1"/>
</dbReference>
<dbReference type="GO" id="GO:0046872">
    <property type="term" value="F:metal ion binding"/>
    <property type="evidence" value="ECO:0007669"/>
    <property type="project" value="UniProtKB-KW"/>
</dbReference>
<protein>
    <recommendedName>
        <fullName evidence="6">Peptide deformylase</fullName>
        <shortName evidence="6">PDF</shortName>
        <ecNumber evidence="6">3.5.1.88</ecNumber>
    </recommendedName>
    <alternativeName>
        <fullName evidence="6">Polypeptide deformylase</fullName>
    </alternativeName>
</protein>
<comment type="caution">
    <text evidence="7">The sequence shown here is derived from an EMBL/GenBank/DDBJ whole genome shotgun (WGS) entry which is preliminary data.</text>
</comment>
<evidence type="ECO:0000256" key="6">
    <source>
        <dbReference type="HAMAP-Rule" id="MF_00163"/>
    </source>
</evidence>
<comment type="cofactor">
    <cofactor evidence="6">
        <name>Fe(2+)</name>
        <dbReference type="ChEBI" id="CHEBI:29033"/>
    </cofactor>
    <text evidence="6">Binds 1 Fe(2+) ion.</text>
</comment>
<reference evidence="7" key="1">
    <citation type="submission" date="2015-06" db="EMBL/GenBank/DDBJ databases">
        <authorList>
            <person name="Liu B."/>
            <person name="Wang J."/>
            <person name="Zhu Y."/>
            <person name="Liu G."/>
            <person name="Chen Q."/>
            <person name="Zheng C."/>
            <person name="Che J."/>
            <person name="Ge C."/>
            <person name="Shi H."/>
            <person name="Pan Z."/>
            <person name="Liu X."/>
        </authorList>
    </citation>
    <scope>NUCLEOTIDE SEQUENCE [LARGE SCALE GENOMIC DNA]</scope>
    <source>
        <strain evidence="7">DSM 16346</strain>
    </source>
</reference>
<sequence length="180" mass="19993">MLTMKDIRREGDPILTEQAMEIDLPATEEEKQILRDMQQFLINSQDPETALEYELRSGIGIAAPQIGIGKRMIAVHVTDHKGTLYSYGIMNPKIISHSVEKTFLDGGEGCLSVDREVPGAVPRFARITVKGTNAEGEPVKIRLKGLPAIVVQHEIDHLDGIMFYDRIDNEEASGLSPLNR</sequence>
<dbReference type="CDD" id="cd00487">
    <property type="entry name" value="Pep_deformylase"/>
    <property type="match status" value="1"/>
</dbReference>
<evidence type="ECO:0000256" key="5">
    <source>
        <dbReference type="ARBA" id="ARBA00023004"/>
    </source>
</evidence>
<keyword evidence="8" id="KW-1185">Reference proteome</keyword>
<dbReference type="InterPro" id="IPR023635">
    <property type="entry name" value="Peptide_deformylase"/>
</dbReference>
<feature type="binding site" evidence="6">
    <location>
        <position position="110"/>
    </location>
    <ligand>
        <name>Fe cation</name>
        <dbReference type="ChEBI" id="CHEBI:24875"/>
    </ligand>
</feature>
<dbReference type="GO" id="GO:0006412">
    <property type="term" value="P:translation"/>
    <property type="evidence" value="ECO:0007669"/>
    <property type="project" value="UniProtKB-UniRule"/>
</dbReference>
<dbReference type="PATRIC" id="fig|157733.3.peg.3457"/>
<evidence type="ECO:0000313" key="8">
    <source>
        <dbReference type="Proteomes" id="UP000035996"/>
    </source>
</evidence>
<comment type="catalytic activity">
    <reaction evidence="6">
        <text>N-terminal N-formyl-L-methionyl-[peptide] + H2O = N-terminal L-methionyl-[peptide] + formate</text>
        <dbReference type="Rhea" id="RHEA:24420"/>
        <dbReference type="Rhea" id="RHEA-COMP:10639"/>
        <dbReference type="Rhea" id="RHEA-COMP:10640"/>
        <dbReference type="ChEBI" id="CHEBI:15377"/>
        <dbReference type="ChEBI" id="CHEBI:15740"/>
        <dbReference type="ChEBI" id="CHEBI:49298"/>
        <dbReference type="ChEBI" id="CHEBI:64731"/>
        <dbReference type="EC" id="3.5.1.88"/>
    </reaction>
</comment>
<keyword evidence="4 6" id="KW-0648">Protein biosynthesis</keyword>